<evidence type="ECO:0000313" key="10">
    <source>
        <dbReference type="Proteomes" id="UP000033862"/>
    </source>
</evidence>
<evidence type="ECO:0000256" key="1">
    <source>
        <dbReference type="ARBA" id="ARBA00004651"/>
    </source>
</evidence>
<feature type="binding site" evidence="7">
    <location>
        <position position="180"/>
    </location>
    <ligand>
        <name>Mg(2+)</name>
        <dbReference type="ChEBI" id="CHEBI:18420"/>
    </ligand>
</feature>
<feature type="transmembrane region" description="Helical" evidence="8">
    <location>
        <begin position="335"/>
        <end position="355"/>
    </location>
</feature>
<keyword evidence="7" id="KW-0479">Metal-binding</keyword>
<dbReference type="CDD" id="cd06853">
    <property type="entry name" value="GT_WecA_like"/>
    <property type="match status" value="1"/>
</dbReference>
<evidence type="ECO:0000256" key="7">
    <source>
        <dbReference type="PIRSR" id="PIRSR600715-1"/>
    </source>
</evidence>
<comment type="caution">
    <text evidence="9">The sequence shown here is derived from an EMBL/GenBank/DDBJ whole genome shotgun (WGS) entry which is preliminary data.</text>
</comment>
<gene>
    <name evidence="9" type="ORF">UT15_C0008G0006</name>
</gene>
<keyword evidence="3 9" id="KW-0808">Transferase</keyword>
<dbReference type="Proteomes" id="UP000033862">
    <property type="component" value="Unassembled WGS sequence"/>
</dbReference>
<evidence type="ECO:0000256" key="8">
    <source>
        <dbReference type="SAM" id="Phobius"/>
    </source>
</evidence>
<name>A0A0G0LRR2_9BACT</name>
<dbReference type="PATRIC" id="fig|1618332.3.peg.284"/>
<feature type="transmembrane region" description="Helical" evidence="8">
    <location>
        <begin position="156"/>
        <end position="176"/>
    </location>
</feature>
<feature type="transmembrane region" description="Helical" evidence="8">
    <location>
        <begin position="188"/>
        <end position="207"/>
    </location>
</feature>
<dbReference type="GO" id="GO:0016780">
    <property type="term" value="F:phosphotransferase activity, for other substituted phosphate groups"/>
    <property type="evidence" value="ECO:0007669"/>
    <property type="project" value="InterPro"/>
</dbReference>
<feature type="transmembrane region" description="Helical" evidence="8">
    <location>
        <begin position="213"/>
        <end position="229"/>
    </location>
</feature>
<dbReference type="EMBL" id="LBVS01000008">
    <property type="protein sequence ID" value="KKQ90655.1"/>
    <property type="molecule type" value="Genomic_DNA"/>
</dbReference>
<dbReference type="AlphaFoldDB" id="A0A0G0LRR2"/>
<dbReference type="GO" id="GO:0009103">
    <property type="term" value="P:lipopolysaccharide biosynthetic process"/>
    <property type="evidence" value="ECO:0007669"/>
    <property type="project" value="TreeGrafter"/>
</dbReference>
<dbReference type="GO" id="GO:0071555">
    <property type="term" value="P:cell wall organization"/>
    <property type="evidence" value="ECO:0007669"/>
    <property type="project" value="TreeGrafter"/>
</dbReference>
<accession>A0A0G0LRR2</accession>
<feature type="transmembrane region" description="Helical" evidence="8">
    <location>
        <begin position="311"/>
        <end position="329"/>
    </location>
</feature>
<comment type="cofactor">
    <cofactor evidence="7">
        <name>Mg(2+)</name>
        <dbReference type="ChEBI" id="CHEBI:18420"/>
    </cofactor>
</comment>
<dbReference type="InterPro" id="IPR000715">
    <property type="entry name" value="Glycosyl_transferase_4"/>
</dbReference>
<keyword evidence="6 8" id="KW-0472">Membrane</keyword>
<feature type="transmembrane region" description="Helical" evidence="8">
    <location>
        <begin position="6"/>
        <end position="25"/>
    </location>
</feature>
<feature type="binding site" evidence="7">
    <location>
        <position position="240"/>
    </location>
    <ligand>
        <name>Mg(2+)</name>
        <dbReference type="ChEBI" id="CHEBI:18420"/>
    </ligand>
</feature>
<keyword evidence="7" id="KW-0460">Magnesium</keyword>
<feature type="transmembrane region" description="Helical" evidence="8">
    <location>
        <begin position="46"/>
        <end position="65"/>
    </location>
</feature>
<evidence type="ECO:0000256" key="5">
    <source>
        <dbReference type="ARBA" id="ARBA00022989"/>
    </source>
</evidence>
<dbReference type="GO" id="GO:0046872">
    <property type="term" value="F:metal ion binding"/>
    <property type="evidence" value="ECO:0007669"/>
    <property type="project" value="UniProtKB-KW"/>
</dbReference>
<feature type="transmembrane region" description="Helical" evidence="8">
    <location>
        <begin position="114"/>
        <end position="136"/>
    </location>
</feature>
<comment type="subcellular location">
    <subcellularLocation>
        <location evidence="1">Cell membrane</location>
        <topology evidence="1">Multi-pass membrane protein</topology>
    </subcellularLocation>
</comment>
<dbReference type="PANTHER" id="PTHR22926">
    <property type="entry name" value="PHOSPHO-N-ACETYLMURAMOYL-PENTAPEPTIDE-TRANSFERASE"/>
    <property type="match status" value="1"/>
</dbReference>
<dbReference type="GO" id="GO:0044038">
    <property type="term" value="P:cell wall macromolecule biosynthetic process"/>
    <property type="evidence" value="ECO:0007669"/>
    <property type="project" value="TreeGrafter"/>
</dbReference>
<sequence length="366" mass="39882">MTRAYLPPLIIAALIAGGLTYYIKVIAEKLKLFDLPSPRKVHSKPTARLGGVAIVVAFLIMMIGYTFASHRLSFSGGSFLMMDKWLWGVLAGLIILLVTGVIDDIKGMRPTSKLFWQIVAAVCVVASGVSISYLRLPFGNHLDLTIWQIPFQIFGGSYNFIILSDLLAIFWIVLLINTFNFLDGLDGLATGIAAITCGVIFFLSISLGQDNNALLALLIGGVALGFLPWNFHPAKIFLGDSGSQSIGFLIGILSIISGGKMATAFLVLGVPVLDVGWVVLRRLFSKKSPFMADKRHLHHRLLTAGLSQRQAVLLLYVIAIIFGSIGVIAKTQEKITAIIILLCLMAALGIILVVLEWRKRRKVAHE</sequence>
<feature type="transmembrane region" description="Helical" evidence="8">
    <location>
        <begin position="262"/>
        <end position="280"/>
    </location>
</feature>
<evidence type="ECO:0000256" key="4">
    <source>
        <dbReference type="ARBA" id="ARBA00022692"/>
    </source>
</evidence>
<keyword evidence="2" id="KW-1003">Cell membrane</keyword>
<dbReference type="GO" id="GO:0005886">
    <property type="term" value="C:plasma membrane"/>
    <property type="evidence" value="ECO:0007669"/>
    <property type="project" value="UniProtKB-SubCell"/>
</dbReference>
<keyword evidence="4 8" id="KW-0812">Transmembrane</keyword>
<evidence type="ECO:0000313" key="9">
    <source>
        <dbReference type="EMBL" id="KKQ90655.1"/>
    </source>
</evidence>
<proteinExistence type="predicted"/>
<evidence type="ECO:0000256" key="2">
    <source>
        <dbReference type="ARBA" id="ARBA00022475"/>
    </source>
</evidence>
<reference evidence="9 10" key="1">
    <citation type="journal article" date="2015" name="Nature">
        <title>rRNA introns, odd ribosomes, and small enigmatic genomes across a large radiation of phyla.</title>
        <authorList>
            <person name="Brown C.T."/>
            <person name="Hug L.A."/>
            <person name="Thomas B.C."/>
            <person name="Sharon I."/>
            <person name="Castelle C.J."/>
            <person name="Singh A."/>
            <person name="Wilkins M.J."/>
            <person name="Williams K.H."/>
            <person name="Banfield J.F."/>
        </authorList>
    </citation>
    <scope>NUCLEOTIDE SEQUENCE [LARGE SCALE GENOMIC DNA]</scope>
</reference>
<dbReference type="PANTHER" id="PTHR22926:SF3">
    <property type="entry name" value="UNDECAPRENYL-PHOSPHATE ALPHA-N-ACETYLGLUCOSAMINYL 1-PHOSPHATE TRANSFERASE"/>
    <property type="match status" value="1"/>
</dbReference>
<feature type="transmembrane region" description="Helical" evidence="8">
    <location>
        <begin position="85"/>
        <end position="102"/>
    </location>
</feature>
<organism evidence="9 10">
    <name type="scientific">Berkelbacteria bacterium GW2011_GWA1_39_10</name>
    <dbReference type="NCBI Taxonomy" id="1618332"/>
    <lineage>
        <taxon>Bacteria</taxon>
        <taxon>Candidatus Berkelbacteria</taxon>
    </lineage>
</organism>
<keyword evidence="5 8" id="KW-1133">Transmembrane helix</keyword>
<dbReference type="Pfam" id="PF00953">
    <property type="entry name" value="Glycos_transf_4"/>
    <property type="match status" value="1"/>
</dbReference>
<dbReference type="STRING" id="1618332.UT15_C0008G0006"/>
<protein>
    <submittedName>
        <fullName evidence="9">Glycosyltransferase, group 4 family</fullName>
    </submittedName>
</protein>
<evidence type="ECO:0000256" key="6">
    <source>
        <dbReference type="ARBA" id="ARBA00023136"/>
    </source>
</evidence>
<evidence type="ECO:0000256" key="3">
    <source>
        <dbReference type="ARBA" id="ARBA00022679"/>
    </source>
</evidence>